<dbReference type="Proteomes" id="UP000786183">
    <property type="component" value="Unassembled WGS sequence"/>
</dbReference>
<evidence type="ECO:0000313" key="1">
    <source>
        <dbReference type="EMBL" id="MBZ7987457.1"/>
    </source>
</evidence>
<comment type="caution">
    <text evidence="1">The sequence shown here is derived from an EMBL/GenBank/DDBJ whole genome shotgun (WGS) entry which is preliminary data.</text>
</comment>
<name>A0ABS7WT37_9BACT</name>
<organism evidence="1 2">
    <name type="scientific">Campylobacter canadensis</name>
    <dbReference type="NCBI Taxonomy" id="449520"/>
    <lineage>
        <taxon>Bacteria</taxon>
        <taxon>Pseudomonadati</taxon>
        <taxon>Campylobacterota</taxon>
        <taxon>Epsilonproteobacteria</taxon>
        <taxon>Campylobacterales</taxon>
        <taxon>Campylobacteraceae</taxon>
        <taxon>Campylobacter</taxon>
    </lineage>
</organism>
<proteinExistence type="predicted"/>
<keyword evidence="2" id="KW-1185">Reference proteome</keyword>
<protein>
    <submittedName>
        <fullName evidence="1">Uncharacterized protein</fullName>
    </submittedName>
</protein>
<dbReference type="RefSeq" id="WP_172234089.1">
    <property type="nucleotide sequence ID" value="NZ_CP035946.1"/>
</dbReference>
<dbReference type="EMBL" id="JACGBB010000008">
    <property type="protein sequence ID" value="MBZ7987457.1"/>
    <property type="molecule type" value="Genomic_DNA"/>
</dbReference>
<gene>
    <name evidence="1" type="ORF">AVCANL283_05000</name>
</gene>
<reference evidence="1 2" key="1">
    <citation type="submission" date="2020-07" db="EMBL/GenBank/DDBJ databases">
        <title>Transfer of Campylobacter canadensis to the novel genus Avispirillum gen. nov., that also includes two novel species recovered from migratory waterfowl: Avispirillum anseris sp. nov. and Avispirillum brantae sp. nov.</title>
        <authorList>
            <person name="Miller W.G."/>
            <person name="Chapman M.H."/>
            <person name="Yee E."/>
            <person name="Inglis G.D."/>
        </authorList>
    </citation>
    <scope>NUCLEOTIDE SEQUENCE [LARGE SCALE GENOMIC DNA]</scope>
    <source>
        <strain evidence="1 2">L283</strain>
    </source>
</reference>
<sequence>MSENTLRMILRCEGINKYKFIPHGFHAMLIKLNNKLNIIKVLTSFY</sequence>
<evidence type="ECO:0000313" key="2">
    <source>
        <dbReference type="Proteomes" id="UP000786183"/>
    </source>
</evidence>
<accession>A0ABS7WT37</accession>